<evidence type="ECO:0000256" key="3">
    <source>
        <dbReference type="PROSITE-ProRule" id="PRU00221"/>
    </source>
</evidence>
<evidence type="ECO:0000256" key="2">
    <source>
        <dbReference type="ARBA" id="ARBA00022737"/>
    </source>
</evidence>
<dbReference type="GO" id="GO:0032153">
    <property type="term" value="C:cell division site"/>
    <property type="evidence" value="ECO:0007669"/>
    <property type="project" value="TreeGrafter"/>
</dbReference>
<dbReference type="PROSITE" id="PS50294">
    <property type="entry name" value="WD_REPEATS_REGION"/>
    <property type="match status" value="1"/>
</dbReference>
<keyword evidence="1 3" id="KW-0853">WD repeat</keyword>
<dbReference type="InterPro" id="IPR001680">
    <property type="entry name" value="WD40_rpt"/>
</dbReference>
<gene>
    <name evidence="5" type="ORF">BCR42DRAFT_319105</name>
</gene>
<dbReference type="PANTHER" id="PTHR14107">
    <property type="entry name" value="WD REPEAT PROTEIN"/>
    <property type="match status" value="1"/>
</dbReference>
<organism evidence="5 6">
    <name type="scientific">Absidia repens</name>
    <dbReference type="NCBI Taxonomy" id="90262"/>
    <lineage>
        <taxon>Eukaryota</taxon>
        <taxon>Fungi</taxon>
        <taxon>Fungi incertae sedis</taxon>
        <taxon>Mucoromycota</taxon>
        <taxon>Mucoromycotina</taxon>
        <taxon>Mucoromycetes</taxon>
        <taxon>Mucorales</taxon>
        <taxon>Cunninghamellaceae</taxon>
        <taxon>Absidia</taxon>
    </lineage>
</organism>
<dbReference type="PROSITE" id="PS50082">
    <property type="entry name" value="WD_REPEATS_2"/>
    <property type="match status" value="1"/>
</dbReference>
<dbReference type="InterPro" id="IPR051362">
    <property type="entry name" value="WD_repeat_creC_regulators"/>
</dbReference>
<dbReference type="Gene3D" id="2.130.10.10">
    <property type="entry name" value="YVTN repeat-like/Quinoprotein amine dehydrogenase"/>
    <property type="match status" value="1"/>
</dbReference>
<reference evidence="5 6" key="1">
    <citation type="submission" date="2016-07" db="EMBL/GenBank/DDBJ databases">
        <title>Pervasive Adenine N6-methylation of Active Genes in Fungi.</title>
        <authorList>
            <consortium name="DOE Joint Genome Institute"/>
            <person name="Mondo S.J."/>
            <person name="Dannebaum R.O."/>
            <person name="Kuo R.C."/>
            <person name="Labutti K."/>
            <person name="Haridas S."/>
            <person name="Kuo A."/>
            <person name="Salamov A."/>
            <person name="Ahrendt S.R."/>
            <person name="Lipzen A."/>
            <person name="Sullivan W."/>
            <person name="Andreopoulos W.B."/>
            <person name="Clum A."/>
            <person name="Lindquist E."/>
            <person name="Daum C."/>
            <person name="Ramamoorthy G.K."/>
            <person name="Gryganskyi A."/>
            <person name="Culley D."/>
            <person name="Magnuson J.K."/>
            <person name="James T.Y."/>
            <person name="O'Malley M.A."/>
            <person name="Stajich J.E."/>
            <person name="Spatafora J.W."/>
            <person name="Visel A."/>
            <person name="Grigoriev I.V."/>
        </authorList>
    </citation>
    <scope>NUCLEOTIDE SEQUENCE [LARGE SCALE GENOMIC DNA]</scope>
    <source>
        <strain evidence="5 6">NRRL 1336</strain>
    </source>
</reference>
<dbReference type="Proteomes" id="UP000193560">
    <property type="component" value="Unassembled WGS sequence"/>
</dbReference>
<keyword evidence="6" id="KW-1185">Reference proteome</keyword>
<dbReference type="InterPro" id="IPR036322">
    <property type="entry name" value="WD40_repeat_dom_sf"/>
</dbReference>
<proteinExistence type="predicted"/>
<dbReference type="AlphaFoldDB" id="A0A1X2IWV8"/>
<dbReference type="Pfam" id="PF00400">
    <property type="entry name" value="WD40"/>
    <property type="match status" value="3"/>
</dbReference>
<accession>A0A1X2IWV8</accession>
<dbReference type="PANTHER" id="PTHR14107:SF16">
    <property type="entry name" value="AT02583P"/>
    <property type="match status" value="1"/>
</dbReference>
<protein>
    <submittedName>
        <fullName evidence="5">WD40-repeat-containing domain protein</fullName>
    </submittedName>
</protein>
<evidence type="ECO:0000256" key="4">
    <source>
        <dbReference type="SAM" id="MobiDB-lite"/>
    </source>
</evidence>
<dbReference type="GO" id="GO:0005634">
    <property type="term" value="C:nucleus"/>
    <property type="evidence" value="ECO:0007669"/>
    <property type="project" value="TreeGrafter"/>
</dbReference>
<dbReference type="InterPro" id="IPR015943">
    <property type="entry name" value="WD40/YVTN_repeat-like_dom_sf"/>
</dbReference>
<dbReference type="OrthoDB" id="3367at2759"/>
<feature type="region of interest" description="Disordered" evidence="4">
    <location>
        <begin position="23"/>
        <end position="48"/>
    </location>
</feature>
<sequence>MGNLSLAATISNTSSLSSLFSGHWRGSNHHHHHQQQQQDNHHHSSLRPKNNLSRLKSSLIENVQTHPQLSKILANRQQKDSFLFYNTGACFLWMDSHTKDFLTCITFSRTIPTCHDINKTTLNNDHLDIIIGFMTGDIVWYDPLCHRYTRFNKHGALHNAKVTDIKWVPGSEDLFMVAFNDGIVLIMDRDRDDQAFISPQAKLLSEYEFIVTQPHSSKQHRYNPVSYWQVSQKAVTSLEFSKDGSLVALIGSDGLLRIFDFNEESLYDVFSGYFGKLLCLAWSPDNKYILTGGQDDLVSIWSLTEQRIVARCQGHKSWVTGVAFDPRKCDGNLYRFASVGEDCRMILWDFSTSTLHKPKVCLCI</sequence>
<evidence type="ECO:0000313" key="6">
    <source>
        <dbReference type="Proteomes" id="UP000193560"/>
    </source>
</evidence>
<evidence type="ECO:0000313" key="5">
    <source>
        <dbReference type="EMBL" id="ORZ23520.1"/>
    </source>
</evidence>
<dbReference type="SUPFAM" id="SSF50978">
    <property type="entry name" value="WD40 repeat-like"/>
    <property type="match status" value="1"/>
</dbReference>
<comment type="caution">
    <text evidence="5">The sequence shown here is derived from an EMBL/GenBank/DDBJ whole genome shotgun (WGS) entry which is preliminary data.</text>
</comment>
<name>A0A1X2IWV8_9FUNG</name>
<keyword evidence="2" id="KW-0677">Repeat</keyword>
<dbReference type="SMART" id="SM00320">
    <property type="entry name" value="WD40"/>
    <property type="match status" value="4"/>
</dbReference>
<dbReference type="EMBL" id="MCGE01000003">
    <property type="protein sequence ID" value="ORZ23520.1"/>
    <property type="molecule type" value="Genomic_DNA"/>
</dbReference>
<dbReference type="STRING" id="90262.A0A1X2IWV8"/>
<dbReference type="GO" id="GO:0051286">
    <property type="term" value="C:cell tip"/>
    <property type="evidence" value="ECO:0007669"/>
    <property type="project" value="TreeGrafter"/>
</dbReference>
<evidence type="ECO:0000256" key="1">
    <source>
        <dbReference type="ARBA" id="ARBA00022574"/>
    </source>
</evidence>
<feature type="repeat" description="WD" evidence="3">
    <location>
        <begin position="270"/>
        <end position="311"/>
    </location>
</feature>
<dbReference type="GO" id="GO:0045013">
    <property type="term" value="P:carbon catabolite repression of transcription"/>
    <property type="evidence" value="ECO:0007669"/>
    <property type="project" value="TreeGrafter"/>
</dbReference>